<feature type="compositionally biased region" description="Polar residues" evidence="8">
    <location>
        <begin position="742"/>
        <end position="761"/>
    </location>
</feature>
<keyword evidence="12" id="KW-1185">Reference proteome</keyword>
<dbReference type="InterPro" id="IPR009030">
    <property type="entry name" value="Growth_fac_rcpt_cys_sf"/>
</dbReference>
<dbReference type="Proteomes" id="UP001208570">
    <property type="component" value="Unassembled WGS sequence"/>
</dbReference>
<dbReference type="InterPro" id="IPR018097">
    <property type="entry name" value="EGF_Ca-bd_CS"/>
</dbReference>
<organism evidence="11 12">
    <name type="scientific">Paralvinella palmiformis</name>
    <dbReference type="NCBI Taxonomy" id="53620"/>
    <lineage>
        <taxon>Eukaryota</taxon>
        <taxon>Metazoa</taxon>
        <taxon>Spiralia</taxon>
        <taxon>Lophotrochozoa</taxon>
        <taxon>Annelida</taxon>
        <taxon>Polychaeta</taxon>
        <taxon>Sedentaria</taxon>
        <taxon>Canalipalpata</taxon>
        <taxon>Terebellida</taxon>
        <taxon>Terebelliformia</taxon>
        <taxon>Alvinellidae</taxon>
        <taxon>Paralvinella</taxon>
    </lineage>
</organism>
<dbReference type="PROSITE" id="PS01208">
    <property type="entry name" value="VWFC_1"/>
    <property type="match status" value="2"/>
</dbReference>
<dbReference type="SUPFAM" id="SSF57196">
    <property type="entry name" value="EGF/Laminin"/>
    <property type="match status" value="2"/>
</dbReference>
<feature type="compositionally biased region" description="Basic and acidic residues" evidence="8">
    <location>
        <begin position="916"/>
        <end position="925"/>
    </location>
</feature>
<evidence type="ECO:0000259" key="10">
    <source>
        <dbReference type="PROSITE" id="PS50184"/>
    </source>
</evidence>
<dbReference type="GO" id="GO:0005509">
    <property type="term" value="F:calcium ion binding"/>
    <property type="evidence" value="ECO:0007669"/>
    <property type="project" value="InterPro"/>
</dbReference>
<dbReference type="InterPro" id="IPR049883">
    <property type="entry name" value="NOTCH1_EGF-like"/>
</dbReference>
<evidence type="ECO:0000256" key="2">
    <source>
        <dbReference type="ARBA" id="ARBA00022729"/>
    </source>
</evidence>
<dbReference type="SUPFAM" id="SSF57184">
    <property type="entry name" value="Growth factor receptor domain"/>
    <property type="match status" value="1"/>
</dbReference>
<comment type="caution">
    <text evidence="6">Lacks conserved residue(s) required for the propagation of feature annotation.</text>
</comment>
<dbReference type="InterPro" id="IPR000742">
    <property type="entry name" value="EGF"/>
</dbReference>
<dbReference type="Gene3D" id="2.10.25.10">
    <property type="entry name" value="Laminin"/>
    <property type="match status" value="5"/>
</dbReference>
<evidence type="ECO:0000256" key="4">
    <source>
        <dbReference type="ARBA" id="ARBA00023157"/>
    </source>
</evidence>
<dbReference type="InterPro" id="IPR000152">
    <property type="entry name" value="EGF-type_Asp/Asn_hydroxyl_site"/>
</dbReference>
<keyword evidence="5" id="KW-0325">Glycoprotein</keyword>
<feature type="compositionally biased region" description="Polar residues" evidence="8">
    <location>
        <begin position="888"/>
        <end position="898"/>
    </location>
</feature>
<feature type="domain" description="EGF-like" evidence="9">
    <location>
        <begin position="327"/>
        <end position="357"/>
    </location>
</feature>
<dbReference type="Pfam" id="PF12947">
    <property type="entry name" value="EGF_3"/>
    <property type="match status" value="2"/>
</dbReference>
<dbReference type="PROSITE" id="PS01186">
    <property type="entry name" value="EGF_2"/>
    <property type="match status" value="3"/>
</dbReference>
<keyword evidence="2" id="KW-0732">Signal</keyword>
<dbReference type="SMART" id="SM00179">
    <property type="entry name" value="EGF_CA"/>
    <property type="match status" value="5"/>
</dbReference>
<dbReference type="SUPFAM" id="SSF57603">
    <property type="entry name" value="FnI-like domain"/>
    <property type="match status" value="2"/>
</dbReference>
<feature type="compositionally biased region" description="Basic and acidic residues" evidence="8">
    <location>
        <begin position="697"/>
        <end position="710"/>
    </location>
</feature>
<evidence type="ECO:0000313" key="12">
    <source>
        <dbReference type="Proteomes" id="UP001208570"/>
    </source>
</evidence>
<feature type="region of interest" description="Disordered" evidence="8">
    <location>
        <begin position="792"/>
        <end position="936"/>
    </location>
</feature>
<evidence type="ECO:0000256" key="7">
    <source>
        <dbReference type="SAM" id="Coils"/>
    </source>
</evidence>
<dbReference type="Gene3D" id="2.10.70.10">
    <property type="entry name" value="Complement Module, domain 1"/>
    <property type="match status" value="2"/>
</dbReference>
<dbReference type="CDD" id="cd00054">
    <property type="entry name" value="EGF_CA"/>
    <property type="match status" value="4"/>
</dbReference>
<proteinExistence type="predicted"/>
<dbReference type="SMART" id="SM00181">
    <property type="entry name" value="EGF"/>
    <property type="match status" value="6"/>
</dbReference>
<evidence type="ECO:0000256" key="1">
    <source>
        <dbReference type="ARBA" id="ARBA00022536"/>
    </source>
</evidence>
<feature type="compositionally biased region" description="Basic residues" evidence="8">
    <location>
        <begin position="839"/>
        <end position="860"/>
    </location>
</feature>
<dbReference type="PROSITE" id="PS50184">
    <property type="entry name" value="VWFC_2"/>
    <property type="match status" value="2"/>
</dbReference>
<dbReference type="FunFam" id="2.10.25.10:FF:000038">
    <property type="entry name" value="Fibrillin 2"/>
    <property type="match status" value="3"/>
</dbReference>
<feature type="disulfide bond" evidence="6">
    <location>
        <begin position="347"/>
        <end position="356"/>
    </location>
</feature>
<dbReference type="PROSITE" id="PS50026">
    <property type="entry name" value="EGF_3"/>
    <property type="match status" value="5"/>
</dbReference>
<dbReference type="Pfam" id="PF07974">
    <property type="entry name" value="EGF_2"/>
    <property type="match status" value="1"/>
</dbReference>
<feature type="domain" description="EGF-like" evidence="9">
    <location>
        <begin position="286"/>
        <end position="326"/>
    </location>
</feature>
<feature type="domain" description="VWFC" evidence="10">
    <location>
        <begin position="59"/>
        <end position="116"/>
    </location>
</feature>
<evidence type="ECO:0000256" key="3">
    <source>
        <dbReference type="ARBA" id="ARBA00022737"/>
    </source>
</evidence>
<dbReference type="Gene3D" id="6.20.200.20">
    <property type="match status" value="1"/>
</dbReference>
<feature type="domain" description="VWFC" evidence="10">
    <location>
        <begin position="502"/>
        <end position="560"/>
    </location>
</feature>
<evidence type="ECO:0000256" key="6">
    <source>
        <dbReference type="PROSITE-ProRule" id="PRU00076"/>
    </source>
</evidence>
<dbReference type="InterPro" id="IPR051586">
    <property type="entry name" value="PKC-binding_NELL"/>
</dbReference>
<reference evidence="11" key="1">
    <citation type="journal article" date="2023" name="Mol. Biol. Evol.">
        <title>Third-Generation Sequencing Reveals the Adaptive Role of the Epigenome in Three Deep-Sea Polychaetes.</title>
        <authorList>
            <person name="Perez M."/>
            <person name="Aroh O."/>
            <person name="Sun Y."/>
            <person name="Lan Y."/>
            <person name="Juniper S.K."/>
            <person name="Young C.R."/>
            <person name="Angers B."/>
            <person name="Qian P.Y."/>
        </authorList>
    </citation>
    <scope>NUCLEOTIDE SEQUENCE</scope>
    <source>
        <strain evidence="11">P08H-3</strain>
    </source>
</reference>
<dbReference type="PANTHER" id="PTHR24042">
    <property type="entry name" value="NEL HOMOLOG"/>
    <property type="match status" value="1"/>
</dbReference>
<comment type="caution">
    <text evidence="11">The sequence shown here is derived from an EMBL/GenBank/DDBJ whole genome shotgun (WGS) entry which is preliminary data.</text>
</comment>
<dbReference type="SMART" id="SM00214">
    <property type="entry name" value="VWC"/>
    <property type="match status" value="3"/>
</dbReference>
<keyword evidence="3" id="KW-0677">Repeat</keyword>
<protein>
    <submittedName>
        <fullName evidence="11">Uncharacterized protein</fullName>
    </submittedName>
</protein>
<keyword evidence="1 6" id="KW-0245">EGF-like domain</keyword>
<keyword evidence="4 6" id="KW-1015">Disulfide bond</keyword>
<dbReference type="Pfam" id="PF07645">
    <property type="entry name" value="EGF_CA"/>
    <property type="match status" value="3"/>
</dbReference>
<dbReference type="GO" id="GO:0008201">
    <property type="term" value="F:heparin binding"/>
    <property type="evidence" value="ECO:0007669"/>
    <property type="project" value="TreeGrafter"/>
</dbReference>
<dbReference type="PROSITE" id="PS01187">
    <property type="entry name" value="EGF_CA"/>
    <property type="match status" value="3"/>
</dbReference>
<dbReference type="PROSITE" id="PS00022">
    <property type="entry name" value="EGF_1"/>
    <property type="match status" value="1"/>
</dbReference>
<dbReference type="GO" id="GO:0005615">
    <property type="term" value="C:extracellular space"/>
    <property type="evidence" value="ECO:0007669"/>
    <property type="project" value="TreeGrafter"/>
</dbReference>
<dbReference type="AlphaFoldDB" id="A0AAD9KEC9"/>
<feature type="domain" description="EGF-like" evidence="9">
    <location>
        <begin position="359"/>
        <end position="397"/>
    </location>
</feature>
<feature type="domain" description="EGF-like" evidence="9">
    <location>
        <begin position="200"/>
        <end position="239"/>
    </location>
</feature>
<sequence>MKDHEFVFPFPRRACPTCTQYYQLESSVQELYKVIEELNKKLLETEIRLTAVEKCECLASCKVNGTKYRDGESWKKDHCTTCTCRGGQVSCVPPICPKPKCKHPVLKEGACCPTCLHTRRQFSIYAGRHVGDNPKHFWSSSLAAGWIPCDCLPDIWCLRQPSEDDNGRMTCHREEQCPPLDCPPEQQVAVEGECCKFCKGLDYCGKGHDCHQNATCYNLDTKYTCQCNDGFKGDGKTCQDLDECQSEGGHHGHYCHSNTKCINTPGSYKCECLPGYVRESQFACRELDECHLGLHDCHPNADCINTEGSFICRCSPGYHGDGKLCQPSCPEPCLNGGTCVAPGVCACRVGYVGDHCQTDVNECEEGLARCHPNSDCINIPGQYYCKCKKGFHSDHYDNLNGLLCRDVNECGGWGGGHHCPTGTECTNTPGGYECLCREHSECSAACQVDGEFHANGTVWEMFNEPCSQCVCKDGEVRCSRRPCDCAAGFSDPKCCPHCAPEQQCRHQDLPMTYYSGDTWIYQCQMCECLNGEVDCWALECPPLSCSKVVHEDGDCCPRCVDEDPCRVSVDPDDVDRVSMTSMVCFFDSKKYFSGDSWLVPWDNCSMCTCQAGQICCTYNESCSSVKQTHPALVSHLYEGSFHRARSFNWKPPETAAPRITEKQSTYPEEVEPWQLRRVAGTHDNGQPRYYEYGPRVEPNRERPRSADHPSRLATSRISADHPQPGIDRGGEVNSAPGADSHLTATNIPSRELPYSNNNPNSAPLPKGSVSSVSGTGNGHISGEMVSVARLKNSRTSNSELSSGDVLVRSSGPRSPPDTPTTDVGSASAVLSHARESRSYRRKLARRQGRRGLRKRRKRPRLSSAPRSSRERPDSGPSPSSRFSRERLQSSPWSPTNDWSLLERELRTLTNGQPSGHPKDKREKSTGRRRKNFDGVG</sequence>
<evidence type="ECO:0000256" key="8">
    <source>
        <dbReference type="SAM" id="MobiDB-lite"/>
    </source>
</evidence>
<evidence type="ECO:0000313" key="11">
    <source>
        <dbReference type="EMBL" id="KAK2169520.1"/>
    </source>
</evidence>
<evidence type="ECO:0000256" key="5">
    <source>
        <dbReference type="ARBA" id="ARBA00023180"/>
    </source>
</evidence>
<dbReference type="Pfam" id="PF00093">
    <property type="entry name" value="VWC"/>
    <property type="match status" value="2"/>
</dbReference>
<name>A0AAD9KEC9_9ANNE</name>
<feature type="region of interest" description="Disordered" evidence="8">
    <location>
        <begin position="677"/>
        <end position="780"/>
    </location>
</feature>
<keyword evidence="7" id="KW-0175">Coiled coil</keyword>
<accession>A0AAD9KEC9</accession>
<feature type="domain" description="EGF-like" evidence="9">
    <location>
        <begin position="240"/>
        <end position="279"/>
    </location>
</feature>
<feature type="coiled-coil region" evidence="7">
    <location>
        <begin position="21"/>
        <end position="55"/>
    </location>
</feature>
<dbReference type="InterPro" id="IPR024731">
    <property type="entry name" value="NELL2-like_EGF"/>
</dbReference>
<dbReference type="InterPro" id="IPR001881">
    <property type="entry name" value="EGF-like_Ca-bd_dom"/>
</dbReference>
<dbReference type="EMBL" id="JAODUP010000009">
    <property type="protein sequence ID" value="KAK2169520.1"/>
    <property type="molecule type" value="Genomic_DNA"/>
</dbReference>
<dbReference type="InterPro" id="IPR013111">
    <property type="entry name" value="EGF_extracell"/>
</dbReference>
<dbReference type="PANTHER" id="PTHR24042:SF5">
    <property type="entry name" value="EGF-LIKE CALCIUM-BINDING DOMAIN-CONTAINING PROTEIN"/>
    <property type="match status" value="1"/>
</dbReference>
<feature type="disulfide bond" evidence="6">
    <location>
        <begin position="329"/>
        <end position="339"/>
    </location>
</feature>
<dbReference type="InterPro" id="IPR001007">
    <property type="entry name" value="VWF_dom"/>
</dbReference>
<gene>
    <name evidence="11" type="ORF">LSH36_9g12031</name>
</gene>
<evidence type="ECO:0000259" key="9">
    <source>
        <dbReference type="PROSITE" id="PS50026"/>
    </source>
</evidence>
<dbReference type="PROSITE" id="PS00010">
    <property type="entry name" value="ASX_HYDROXYL"/>
    <property type="match status" value="4"/>
</dbReference>